<reference evidence="1" key="1">
    <citation type="submission" date="2020-07" db="EMBL/GenBank/DDBJ databases">
        <title>Faecal carriage and genetic characterization of CTX-M-1/9/1-producing Escherichia coli from healthy humans in Hangzhou, China.</title>
        <authorList>
            <person name="Chen J."/>
        </authorList>
    </citation>
    <scope>NUCLEOTIDE SEQUENCE</scope>
    <source>
        <strain evidence="1">3712</strain>
        <plasmid evidence="1">pM-64-3712</plasmid>
    </source>
</reference>
<evidence type="ECO:0000313" key="1">
    <source>
        <dbReference type="EMBL" id="QQW38464.1"/>
    </source>
</evidence>
<keyword evidence="1" id="KW-0614">Plasmid</keyword>
<geneLocation type="plasmid" evidence="1">
    <name>pM-64-3712</name>
</geneLocation>
<dbReference type="EMBL" id="MT773678">
    <property type="protein sequence ID" value="QQW38464.1"/>
    <property type="molecule type" value="Genomic_DNA"/>
</dbReference>
<sequence length="265" mass="28765">MATVARRCEGVGAGARRSQGYSYYIGLMVGSEITKSDRSGLLKTLPNHAAQLGLHRASRAPLAETPSQVGLISLKILELNELLLTLLPAPRSLPVTDVPVLTFQLIHLCEISCCEVCPYVMPASVVRNASWWTILHCISINNFNAKIGCKRGCNEVNNILFFFDYRDMGYIVFLKNGVEHHTKTKTINEHPPGGSLYKILAGSDLHRGIGHHHIPAVGQAAISTGRDKLICITSTLGTKGEGQRLICGNFESVQFPSSGLAVFNG</sequence>
<protein>
    <submittedName>
        <fullName evidence="1">Uncharacterized protein</fullName>
    </submittedName>
</protein>
<name>A0A7U0K7V5_ECOLX</name>
<organism evidence="1">
    <name type="scientific">Escherichia coli</name>
    <dbReference type="NCBI Taxonomy" id="562"/>
    <lineage>
        <taxon>Bacteria</taxon>
        <taxon>Pseudomonadati</taxon>
        <taxon>Pseudomonadota</taxon>
        <taxon>Gammaproteobacteria</taxon>
        <taxon>Enterobacterales</taxon>
        <taxon>Enterobacteriaceae</taxon>
        <taxon>Escherichia</taxon>
    </lineage>
</organism>
<proteinExistence type="predicted"/>
<dbReference type="AlphaFoldDB" id="A0A7U0K7V5"/>
<accession>A0A7U0K7V5</accession>